<evidence type="ECO:0000313" key="1">
    <source>
        <dbReference type="EMBL" id="MFC0710798.1"/>
    </source>
</evidence>
<comment type="caution">
    <text evidence="1">The sequence shown here is derived from an EMBL/GenBank/DDBJ whole genome shotgun (WGS) entry which is preliminary data.</text>
</comment>
<dbReference type="SUPFAM" id="SSF53448">
    <property type="entry name" value="Nucleotide-diphospho-sugar transferases"/>
    <property type="match status" value="1"/>
</dbReference>
<reference evidence="1 2" key="1">
    <citation type="submission" date="2024-09" db="EMBL/GenBank/DDBJ databases">
        <authorList>
            <person name="Sun Q."/>
            <person name="Mori K."/>
        </authorList>
    </citation>
    <scope>NUCLEOTIDE SEQUENCE [LARGE SCALE GENOMIC DNA]</scope>
    <source>
        <strain evidence="1 2">NCAIM B.01794</strain>
    </source>
</reference>
<protein>
    <submittedName>
        <fullName evidence="1">Uncharacterized protein</fullName>
    </submittedName>
</protein>
<gene>
    <name evidence="1" type="ORF">ACFFGX_14990</name>
</gene>
<accession>A0ABV6SMN1</accession>
<dbReference type="RefSeq" id="WP_376947244.1">
    <property type="nucleotide sequence ID" value="NZ_CP171449.1"/>
</dbReference>
<sequence>MMQPANQLLYLLYGKKPTYRYQAKFSILTALARHDKPSGLVIRLMTDDPQAFEGWPVDIIPLDAITLDKWAGSFGYAHRRKACAIALAVGWAERTVFIDCDTLFLAAPGRLFGKVGPGRYLVDAFEWHWKEAVTRPAYSQLAAALEASGQRPPDELKLYNSGLCGISKQDAPLIEEVIARIDQWSEHASRLHTVEQIALSFALRDKVVSEGRGIIRHYYAQKAFFHAMQEVFFARYGEDFSRNLVFLSQEVPRQRPCPSVLRRLRIKWRLKGVSPQLRPIGKKLMYGSFLPSSGYAQACREAWWDSARQDLLRAQGYDLSRGWPAQLPRAGKGSESQFESFIRRFPSQ</sequence>
<organism evidence="1 2">
    <name type="scientific">Azorhizophilus paspali</name>
    <name type="common">Azotobacter paspali</name>
    <dbReference type="NCBI Taxonomy" id="69963"/>
    <lineage>
        <taxon>Bacteria</taxon>
        <taxon>Pseudomonadati</taxon>
        <taxon>Pseudomonadota</taxon>
        <taxon>Gammaproteobacteria</taxon>
        <taxon>Pseudomonadales</taxon>
        <taxon>Pseudomonadaceae</taxon>
        <taxon>Azorhizophilus</taxon>
    </lineage>
</organism>
<dbReference type="InterPro" id="IPR029044">
    <property type="entry name" value="Nucleotide-diphossugar_trans"/>
</dbReference>
<dbReference type="Proteomes" id="UP001589891">
    <property type="component" value="Unassembled WGS sequence"/>
</dbReference>
<dbReference type="EMBL" id="JBHLSS010000098">
    <property type="protein sequence ID" value="MFC0710798.1"/>
    <property type="molecule type" value="Genomic_DNA"/>
</dbReference>
<name>A0ABV6SMN1_AZOPA</name>
<keyword evidence="2" id="KW-1185">Reference proteome</keyword>
<evidence type="ECO:0000313" key="2">
    <source>
        <dbReference type="Proteomes" id="UP001589891"/>
    </source>
</evidence>
<proteinExistence type="predicted"/>